<feature type="compositionally biased region" description="Basic and acidic residues" evidence="1">
    <location>
        <begin position="398"/>
        <end position="419"/>
    </location>
</feature>
<reference evidence="3" key="1">
    <citation type="submission" date="2020-01" db="EMBL/GenBank/DDBJ databases">
        <authorList>
            <person name="Feng Z.H.Z."/>
        </authorList>
    </citation>
    <scope>NUCLEOTIDE SEQUENCE</scope>
    <source>
        <strain evidence="3">CBS107.38</strain>
    </source>
</reference>
<dbReference type="SUPFAM" id="SSF81383">
    <property type="entry name" value="F-box domain"/>
    <property type="match status" value="1"/>
</dbReference>
<organism evidence="3 4">
    <name type="scientific">Alternaria burnsii</name>
    <dbReference type="NCBI Taxonomy" id="1187904"/>
    <lineage>
        <taxon>Eukaryota</taxon>
        <taxon>Fungi</taxon>
        <taxon>Dikarya</taxon>
        <taxon>Ascomycota</taxon>
        <taxon>Pezizomycotina</taxon>
        <taxon>Dothideomycetes</taxon>
        <taxon>Pleosporomycetidae</taxon>
        <taxon>Pleosporales</taxon>
        <taxon>Pleosporineae</taxon>
        <taxon>Pleosporaceae</taxon>
        <taxon>Alternaria</taxon>
        <taxon>Alternaria sect. Alternaria</taxon>
    </lineage>
</organism>
<evidence type="ECO:0000313" key="3">
    <source>
        <dbReference type="EMBL" id="KAF7673306.1"/>
    </source>
</evidence>
<feature type="region of interest" description="Disordered" evidence="1">
    <location>
        <begin position="534"/>
        <end position="563"/>
    </location>
</feature>
<keyword evidence="4" id="KW-1185">Reference proteome</keyword>
<evidence type="ECO:0000313" key="4">
    <source>
        <dbReference type="Proteomes" id="UP000596902"/>
    </source>
</evidence>
<evidence type="ECO:0000256" key="1">
    <source>
        <dbReference type="SAM" id="MobiDB-lite"/>
    </source>
</evidence>
<accession>A0A8H7ECT5</accession>
<feature type="region of interest" description="Disordered" evidence="1">
    <location>
        <begin position="398"/>
        <end position="430"/>
    </location>
</feature>
<dbReference type="AlphaFoldDB" id="A0A8H7ECT5"/>
<proteinExistence type="predicted"/>
<comment type="caution">
    <text evidence="3">The sequence shown here is derived from an EMBL/GenBank/DDBJ whole genome shotgun (WGS) entry which is preliminary data.</text>
</comment>
<dbReference type="RefSeq" id="XP_038783641.1">
    <property type="nucleotide sequence ID" value="XM_038933676.1"/>
</dbReference>
<gene>
    <name evidence="3" type="ORF">GT037_008629</name>
</gene>
<dbReference type="InterPro" id="IPR036047">
    <property type="entry name" value="F-box-like_dom_sf"/>
</dbReference>
<dbReference type="InterPro" id="IPR001810">
    <property type="entry name" value="F-box_dom"/>
</dbReference>
<feature type="domain" description="F-box" evidence="2">
    <location>
        <begin position="54"/>
        <end position="105"/>
    </location>
</feature>
<dbReference type="GeneID" id="62206854"/>
<sequence>MMVGINAARLLSLDSSPTPATRFANMFTNRIRNDNRMTEHDAMQLGFTQSTAPTSSFNRLPSEIVLDICNRLSPSELWFNARPISRQFYSCANEVLLRKCFYQEQVRFSWCCFWCSLGRSPLDATTRTIASLFGDARKLRIQCISDQALLAKLAFGELCSTVVRAEQKIYVSIGNGSDEVAMTAMEWQRRMECLPKDLQERRYDFLVFYFARLGRKSKTWHIAAGLSSVVHVLGFIVVGVVITVVMAVALFVFCIIWETVKVVKSFWAFLDGLIDMRQRSPETQLDKAAQKHHYRPLLQSGSGQCCYENVAATFYNFEPTPYLRRPCESVLSAFTSTMAVDKRETRLRRWARKLGGCMRIHHPHRKYKSASYIDMEKILPSPVHHIEFQHTQRNGLIGRREQPPKNEINRGSRTWDAHPKRALPSPGRLRVDTLQDHPVDETIRIVNPSVSSLVAGRHDIQTPRFAGKVSKQPLSEPQTHVANERFQLQGPPTVLTWRESFEIQRVLRRELPQPPSDRYDSAVNVTIRPLNARKHQAQKPYCPSGLGKPAAVPVQPKPTNDVRTYYRPSGHSITTISTKDKEAIRDWKHDWDKPLQHRAGGSKAIWKTASERLLLRNKDSIRRLDAERAIMEQMAARMELEKRQQPQMRSIQSIEEMAEEDKRVNEEWNGIATQLASDARSPGVQEVRSISFRHQRHPIASGRR</sequence>
<evidence type="ECO:0000259" key="2">
    <source>
        <dbReference type="PROSITE" id="PS50181"/>
    </source>
</evidence>
<name>A0A8H7ECT5_9PLEO</name>
<dbReference type="PROSITE" id="PS50181">
    <property type="entry name" value="FBOX"/>
    <property type="match status" value="1"/>
</dbReference>
<protein>
    <recommendedName>
        <fullName evidence="2">F-box domain-containing protein</fullName>
    </recommendedName>
</protein>
<dbReference type="Proteomes" id="UP000596902">
    <property type="component" value="Unassembled WGS sequence"/>
</dbReference>
<dbReference type="EMBL" id="JAAABM010000013">
    <property type="protein sequence ID" value="KAF7673306.1"/>
    <property type="molecule type" value="Genomic_DNA"/>
</dbReference>
<reference evidence="3" key="2">
    <citation type="submission" date="2020-08" db="EMBL/GenBank/DDBJ databases">
        <title>Draft Genome Sequence of Cumin Blight Pathogen Alternaria burnsii.</title>
        <authorList>
            <person name="Feng Z."/>
        </authorList>
    </citation>
    <scope>NUCLEOTIDE SEQUENCE</scope>
    <source>
        <strain evidence="3">CBS107.38</strain>
    </source>
</reference>